<reference evidence="1" key="1">
    <citation type="submission" date="2021-05" db="EMBL/GenBank/DDBJ databases">
        <authorList>
            <person name="Alioto T."/>
            <person name="Alioto T."/>
            <person name="Gomez Garrido J."/>
        </authorList>
    </citation>
    <scope>NUCLEOTIDE SEQUENCE</scope>
</reference>
<dbReference type="AlphaFoldDB" id="A0A8D9FDH8"/>
<proteinExistence type="predicted"/>
<protein>
    <submittedName>
        <fullName evidence="1">Uncharacterized protein</fullName>
    </submittedName>
</protein>
<dbReference type="EMBL" id="HBUF01647933">
    <property type="protein sequence ID" value="CAG6786292.1"/>
    <property type="molecule type" value="Transcribed_RNA"/>
</dbReference>
<accession>A0A8D9FDH8</accession>
<dbReference type="EMBL" id="HBUF01647943">
    <property type="protein sequence ID" value="CAG6786341.1"/>
    <property type="molecule type" value="Transcribed_RNA"/>
</dbReference>
<name>A0A8D9FDH8_9HEMI</name>
<sequence>MSLATPARLSPCIIVGMLQHCSTTCNPLNTSPSASANVFPCSSVIFSANFFIFDLIMFCRRNKTCCLDMIDVFDQVSYAFFALATAASISAGVDLGTRVTTSLVAGLCRSIQSLVFDSTNLPSMYSLVVDRLRMNCCKILVFFDTTAVVCKGEQMHFLYILRRFDCLVSIF</sequence>
<organism evidence="1">
    <name type="scientific">Cacopsylla melanoneura</name>
    <dbReference type="NCBI Taxonomy" id="428564"/>
    <lineage>
        <taxon>Eukaryota</taxon>
        <taxon>Metazoa</taxon>
        <taxon>Ecdysozoa</taxon>
        <taxon>Arthropoda</taxon>
        <taxon>Hexapoda</taxon>
        <taxon>Insecta</taxon>
        <taxon>Pterygota</taxon>
        <taxon>Neoptera</taxon>
        <taxon>Paraneoptera</taxon>
        <taxon>Hemiptera</taxon>
        <taxon>Sternorrhyncha</taxon>
        <taxon>Psylloidea</taxon>
        <taxon>Psyllidae</taxon>
        <taxon>Psyllinae</taxon>
        <taxon>Cacopsylla</taxon>
    </lineage>
</organism>
<evidence type="ECO:0000313" key="1">
    <source>
        <dbReference type="EMBL" id="CAG6786341.1"/>
    </source>
</evidence>